<feature type="region of interest" description="Disordered" evidence="3">
    <location>
        <begin position="97"/>
        <end position="118"/>
    </location>
</feature>
<feature type="region of interest" description="Disordered" evidence="3">
    <location>
        <begin position="308"/>
        <end position="337"/>
    </location>
</feature>
<feature type="compositionally biased region" description="Basic and acidic residues" evidence="3">
    <location>
        <begin position="618"/>
        <end position="644"/>
    </location>
</feature>
<evidence type="ECO:0000313" key="6">
    <source>
        <dbReference type="RefSeq" id="XP_049315188.1"/>
    </source>
</evidence>
<dbReference type="Pfam" id="PF12936">
    <property type="entry name" value="Kri1_C"/>
    <property type="match status" value="1"/>
</dbReference>
<evidence type="ECO:0000259" key="4">
    <source>
        <dbReference type="Pfam" id="PF12936"/>
    </source>
</evidence>
<evidence type="ECO:0000256" key="2">
    <source>
        <dbReference type="ARBA" id="ARBA00017294"/>
    </source>
</evidence>
<dbReference type="PANTHER" id="PTHR14490:SF5">
    <property type="entry name" value="PROTEIN KRI1 HOMOLOG"/>
    <property type="match status" value="1"/>
</dbReference>
<dbReference type="RefSeq" id="XP_049315188.1">
    <property type="nucleotide sequence ID" value="XM_049459231.1"/>
</dbReference>
<sequence length="840" mass="97769">MNRNLFEGSDESDGEDLQISTNKEYAKSYNSFRKKELLKKFKDRGYDVNSESSSDSESSSEEDEVVDIKFDKEFLKTLSSLKNKDPTIYDKSTQFFQSINEDNDDAEDEKNVTKDKKHKPVTLKDYERQVILDKGGIFEDEIDSDEDTPKRISSPTFAEEERKLKEELKNVVNKNDSEDDEANEDAFGGIFKKRNKTKDEQDKEDADYLKWLAGQKDDIEDPIKESLKPLKNYWNSNNLSQSERFLRDYILNKGYGNTKSSDIPTYDEIVGDNQPLSEDEQELEKQAEFEQKYNFRFEEPDAEFIKRYPRTIEQSVRQTDDRRKQKRQEIKERKKFEKEQKMKELEIIKEMKRKEIEDKIQKIKMVTGNEELGFKDEELEEDFDPEAHDRRMQEIFNDEYYQVDEGEEKPECPSDIEELKVEDWDNYDPNAEDGEYYNDTHCEDEDFNMDCDYDPEAAKEQLQKELIENTKKRKGRKGRKSQFMEMIKTEKPVFDPIDEKTYEEYIDEYYKLDCEDMIGDIPCRFKYTETTPNDFGLTIEEILLAKNKELNQWASLKKTIQIRPEHLEKKDQRLYKLKAKNEALKRKIFKSLYGEGSDDEGAEEDILNAQPNADSTENDTKNNTEIGKTENKNKRKLHTGEETNRSSSVNDSNEIPDKKLKLDDPNPKADKSAKVNEDAQTNSKKKRKKRKSKANNVAPETNTSAHQNSNNQSPKDNKPNPFKATDHNQSSSTNTSSSIIGASSNSALGKTKSSNPNKPNPFKGNKNNKIRGNGQANSEQSSRFVSNKIQKKKFKPNSKKFDSNNKVSKDGVSISDDRLRAYGINPKKFHKKQKFGKPQN</sequence>
<evidence type="ECO:0000256" key="3">
    <source>
        <dbReference type="SAM" id="MobiDB-lite"/>
    </source>
</evidence>
<reference evidence="6" key="1">
    <citation type="submission" date="2025-08" db="UniProtKB">
        <authorList>
            <consortium name="RefSeq"/>
        </authorList>
    </citation>
    <scope>IDENTIFICATION</scope>
    <source>
        <tissue evidence="6">Adult</tissue>
    </source>
</reference>
<feature type="compositionally biased region" description="Basic residues" evidence="3">
    <location>
        <begin position="827"/>
        <end position="840"/>
    </location>
</feature>
<dbReference type="InterPro" id="IPR018034">
    <property type="entry name" value="Kri1"/>
</dbReference>
<gene>
    <name evidence="6" type="primary">LOC105227132</name>
</gene>
<feature type="region of interest" description="Disordered" evidence="3">
    <location>
        <begin position="400"/>
        <end position="441"/>
    </location>
</feature>
<feature type="region of interest" description="Disordered" evidence="3">
    <location>
        <begin position="608"/>
        <end position="840"/>
    </location>
</feature>
<name>A0ABM3K121_BACDO</name>
<feature type="compositionally biased region" description="Polar residues" evidence="3">
    <location>
        <begin position="694"/>
        <end position="714"/>
    </location>
</feature>
<proteinExistence type="inferred from homology"/>
<accession>A0ABM3K121</accession>
<feature type="domain" description="Kri1-like C-terminal" evidence="4">
    <location>
        <begin position="500"/>
        <end position="587"/>
    </location>
</feature>
<protein>
    <recommendedName>
        <fullName evidence="2">Protein KRI1 homolog</fullName>
    </recommendedName>
</protein>
<dbReference type="PANTHER" id="PTHR14490">
    <property type="entry name" value="ZINC FINGER, ZZ TYPE"/>
    <property type="match status" value="1"/>
</dbReference>
<feature type="compositionally biased region" description="Acidic residues" evidence="3">
    <location>
        <begin position="424"/>
        <end position="441"/>
    </location>
</feature>
<dbReference type="InterPro" id="IPR024626">
    <property type="entry name" value="Kri1-like_C"/>
</dbReference>
<feature type="compositionally biased region" description="Basic and acidic residues" evidence="3">
    <location>
        <begin position="318"/>
        <end position="337"/>
    </location>
</feature>
<comment type="similarity">
    <text evidence="1">Belongs to the KRI1 family.</text>
</comment>
<feature type="region of interest" description="Disordered" evidence="3">
    <location>
        <begin position="44"/>
        <end position="64"/>
    </location>
</feature>
<feature type="compositionally biased region" description="Basic residues" evidence="3">
    <location>
        <begin position="789"/>
        <end position="798"/>
    </location>
</feature>
<feature type="compositionally biased region" description="Basic and acidic residues" evidence="3">
    <location>
        <begin position="409"/>
        <end position="423"/>
    </location>
</feature>
<dbReference type="Proteomes" id="UP001652620">
    <property type="component" value="Chromosome 5"/>
</dbReference>
<dbReference type="Pfam" id="PF05178">
    <property type="entry name" value="Kri1"/>
    <property type="match status" value="1"/>
</dbReference>
<feature type="compositionally biased region" description="Low complexity" evidence="3">
    <location>
        <begin position="730"/>
        <end position="774"/>
    </location>
</feature>
<organism evidence="5 6">
    <name type="scientific">Bactrocera dorsalis</name>
    <name type="common">Oriental fruit fly</name>
    <name type="synonym">Dacus dorsalis</name>
    <dbReference type="NCBI Taxonomy" id="27457"/>
    <lineage>
        <taxon>Eukaryota</taxon>
        <taxon>Metazoa</taxon>
        <taxon>Ecdysozoa</taxon>
        <taxon>Arthropoda</taxon>
        <taxon>Hexapoda</taxon>
        <taxon>Insecta</taxon>
        <taxon>Pterygota</taxon>
        <taxon>Neoptera</taxon>
        <taxon>Endopterygota</taxon>
        <taxon>Diptera</taxon>
        <taxon>Brachycera</taxon>
        <taxon>Muscomorpha</taxon>
        <taxon>Tephritoidea</taxon>
        <taxon>Tephritidae</taxon>
        <taxon>Bactrocera</taxon>
        <taxon>Bactrocera</taxon>
    </lineage>
</organism>
<feature type="compositionally biased region" description="Basic and acidic residues" evidence="3">
    <location>
        <begin position="799"/>
        <end position="820"/>
    </location>
</feature>
<keyword evidence="5" id="KW-1185">Reference proteome</keyword>
<dbReference type="GeneID" id="105227132"/>
<feature type="compositionally biased region" description="Polar residues" evidence="3">
    <location>
        <begin position="775"/>
        <end position="785"/>
    </location>
</feature>
<feature type="region of interest" description="Disordered" evidence="3">
    <location>
        <begin position="137"/>
        <end position="159"/>
    </location>
</feature>
<feature type="compositionally biased region" description="Basic and acidic residues" evidence="3">
    <location>
        <begin position="655"/>
        <end position="677"/>
    </location>
</feature>
<feature type="compositionally biased region" description="Basic residues" evidence="3">
    <location>
        <begin position="683"/>
        <end position="693"/>
    </location>
</feature>
<evidence type="ECO:0000313" key="5">
    <source>
        <dbReference type="Proteomes" id="UP001652620"/>
    </source>
</evidence>
<evidence type="ECO:0000256" key="1">
    <source>
        <dbReference type="ARBA" id="ARBA00007473"/>
    </source>
</evidence>